<dbReference type="RefSeq" id="XP_031933457.1">
    <property type="nucleotide sequence ID" value="XM_032064920.1"/>
</dbReference>
<proteinExistence type="predicted"/>
<accession>A0A5N7AMA9</accession>
<protein>
    <submittedName>
        <fullName evidence="2">Uncharacterized protein</fullName>
    </submittedName>
</protein>
<sequence>MLPKGNVPDPPKEKGTGRRATRTPWTVPQFPSLTKLVHQLVYFIRYSPLGSQNEV</sequence>
<organism evidence="2 3">
    <name type="scientific">Aspergillus caelatus</name>
    <dbReference type="NCBI Taxonomy" id="61420"/>
    <lineage>
        <taxon>Eukaryota</taxon>
        <taxon>Fungi</taxon>
        <taxon>Dikarya</taxon>
        <taxon>Ascomycota</taxon>
        <taxon>Pezizomycotina</taxon>
        <taxon>Eurotiomycetes</taxon>
        <taxon>Eurotiomycetidae</taxon>
        <taxon>Eurotiales</taxon>
        <taxon>Aspergillaceae</taxon>
        <taxon>Aspergillus</taxon>
        <taxon>Aspergillus subgen. Circumdati</taxon>
    </lineage>
</organism>
<dbReference type="EMBL" id="ML737566">
    <property type="protein sequence ID" value="KAE8370376.1"/>
    <property type="molecule type" value="Genomic_DNA"/>
</dbReference>
<feature type="region of interest" description="Disordered" evidence="1">
    <location>
        <begin position="1"/>
        <end position="25"/>
    </location>
</feature>
<name>A0A5N7AMA9_9EURO</name>
<dbReference type="AlphaFoldDB" id="A0A5N7AMA9"/>
<evidence type="ECO:0000313" key="3">
    <source>
        <dbReference type="Proteomes" id="UP000326268"/>
    </source>
</evidence>
<reference evidence="2 3" key="1">
    <citation type="submission" date="2019-04" db="EMBL/GenBank/DDBJ databases">
        <title>Friends and foes A comparative genomics studyof 23 Aspergillus species from section Flavi.</title>
        <authorList>
            <consortium name="DOE Joint Genome Institute"/>
            <person name="Kjaerbolling I."/>
            <person name="Vesth T."/>
            <person name="Frisvad J.C."/>
            <person name="Nybo J.L."/>
            <person name="Theobald S."/>
            <person name="Kildgaard S."/>
            <person name="Isbrandt T."/>
            <person name="Kuo A."/>
            <person name="Sato A."/>
            <person name="Lyhne E.K."/>
            <person name="Kogle M.E."/>
            <person name="Wiebenga A."/>
            <person name="Kun R.S."/>
            <person name="Lubbers R.J."/>
            <person name="Makela M.R."/>
            <person name="Barry K."/>
            <person name="Chovatia M."/>
            <person name="Clum A."/>
            <person name="Daum C."/>
            <person name="Haridas S."/>
            <person name="He G."/>
            <person name="LaButti K."/>
            <person name="Lipzen A."/>
            <person name="Mondo S."/>
            <person name="Riley R."/>
            <person name="Salamov A."/>
            <person name="Simmons B.A."/>
            <person name="Magnuson J.K."/>
            <person name="Henrissat B."/>
            <person name="Mortensen U.H."/>
            <person name="Larsen T.O."/>
            <person name="Devries R.P."/>
            <person name="Grigoriev I.V."/>
            <person name="Machida M."/>
            <person name="Baker S.E."/>
            <person name="Andersen M.R."/>
        </authorList>
    </citation>
    <scope>NUCLEOTIDE SEQUENCE [LARGE SCALE GENOMIC DNA]</scope>
    <source>
        <strain evidence="2 3">CBS 763.97</strain>
    </source>
</reference>
<dbReference type="Proteomes" id="UP000326268">
    <property type="component" value="Unassembled WGS sequence"/>
</dbReference>
<evidence type="ECO:0000313" key="2">
    <source>
        <dbReference type="EMBL" id="KAE8370376.1"/>
    </source>
</evidence>
<keyword evidence="3" id="KW-1185">Reference proteome</keyword>
<dbReference type="GeneID" id="43649366"/>
<gene>
    <name evidence="2" type="ORF">BDV27DRAFT_119683</name>
</gene>
<evidence type="ECO:0000256" key="1">
    <source>
        <dbReference type="SAM" id="MobiDB-lite"/>
    </source>
</evidence>